<sequence length="243" mass="27828">MRPASVFIMDVSNSSSVKNGETLSNYIGQLESTVKKWYVNSGSIQVHHRAGDELIFLAEGYSTAFITAFYISRIWKFQQNAPYFGLSFGNIEKSIEAIEIEKWIHPIVKQARIANEHLKKQKDRESFFFLTDGCQQEHQILMNGMLSLQNVLITHQTDIQRLVCSLYLIYGKQKAVADILGRSAPTVYSHFKKGHSEQVLKSFQDILSVLESLQRRNYADSENSVEVKIKDDIKSQLREVFSL</sequence>
<evidence type="ECO:0000313" key="1">
    <source>
        <dbReference type="EMBL" id="KIY21334.1"/>
    </source>
</evidence>
<accession>A0A0D6Z6F4</accession>
<name>A0A0D6Z6F4_9BACI</name>
<dbReference type="AlphaFoldDB" id="A0A0D6Z6F4"/>
<keyword evidence="2" id="KW-1185">Reference proteome</keyword>
<reference evidence="1 2" key="1">
    <citation type="submission" date="2015-01" db="EMBL/GenBank/DDBJ databases">
        <title>Draft genome sequences of the supercritical CO2 tolerant bacteria Bacillus subterraneus MITOT1 and Bacillus cereus MIT0214.</title>
        <authorList>
            <person name="Peet K.C."/>
            <person name="Thompson J.R."/>
        </authorList>
    </citation>
    <scope>NUCLEOTIDE SEQUENCE [LARGE SCALE GENOMIC DNA]</scope>
    <source>
        <strain evidence="1 2">MITOT1</strain>
    </source>
</reference>
<evidence type="ECO:0000313" key="2">
    <source>
        <dbReference type="Proteomes" id="UP000032512"/>
    </source>
</evidence>
<organism evidence="1 2">
    <name type="scientific">Mesobacillus subterraneus</name>
    <dbReference type="NCBI Taxonomy" id="285983"/>
    <lineage>
        <taxon>Bacteria</taxon>
        <taxon>Bacillati</taxon>
        <taxon>Bacillota</taxon>
        <taxon>Bacilli</taxon>
        <taxon>Bacillales</taxon>
        <taxon>Bacillaceae</taxon>
        <taxon>Mesobacillus</taxon>
    </lineage>
</organism>
<proteinExistence type="predicted"/>
<dbReference type="PATRIC" id="fig|285983.3.peg.1724"/>
<dbReference type="EMBL" id="JXIQ01000111">
    <property type="protein sequence ID" value="KIY21334.1"/>
    <property type="molecule type" value="Genomic_DNA"/>
</dbReference>
<gene>
    <name evidence="1" type="ORF">UB32_14315</name>
</gene>
<comment type="caution">
    <text evidence="1">The sequence shown here is derived from an EMBL/GenBank/DDBJ whole genome shotgun (WGS) entry which is preliminary data.</text>
</comment>
<dbReference type="Proteomes" id="UP000032512">
    <property type="component" value="Unassembled WGS sequence"/>
</dbReference>
<protein>
    <submittedName>
        <fullName evidence="1">Uncharacterized protein</fullName>
    </submittedName>
</protein>